<accession>A0A345HMU8</accession>
<proteinExistence type="inferred from homology"/>
<dbReference type="AlphaFoldDB" id="A0A345HMU8"/>
<feature type="region of interest" description="Disordered" evidence="2">
    <location>
        <begin position="396"/>
        <end position="416"/>
    </location>
</feature>
<dbReference type="InterPro" id="IPR023631">
    <property type="entry name" value="Amidase_dom"/>
</dbReference>
<dbReference type="PANTHER" id="PTHR11895">
    <property type="entry name" value="TRANSAMIDASE"/>
    <property type="match status" value="1"/>
</dbReference>
<keyword evidence="5" id="KW-1185">Reference proteome</keyword>
<dbReference type="RefSeq" id="WP_114659387.1">
    <property type="nucleotide sequence ID" value="NZ_CP031194.1"/>
</dbReference>
<dbReference type="PANTHER" id="PTHR11895:SF7">
    <property type="entry name" value="GLUTAMYL-TRNA(GLN) AMIDOTRANSFERASE SUBUNIT A, MITOCHONDRIAL"/>
    <property type="match status" value="1"/>
</dbReference>
<dbReference type="SUPFAM" id="SSF75304">
    <property type="entry name" value="Amidase signature (AS) enzymes"/>
    <property type="match status" value="1"/>
</dbReference>
<evidence type="ECO:0000313" key="5">
    <source>
        <dbReference type="Proteomes" id="UP000253868"/>
    </source>
</evidence>
<sequence>MTDHTLLTDLTRLSAHQLLAGYARGDFSPVDAVRAVLDRIDTVQPLVNAFVRIDSGAALDAAEKSAARWRNKEPHGLLDGVPVSVKDLFLQSGGPTLRGSRTVRTAGAWAEDAPAVARLREHGAVLVGKTTTPEFGWKGVTDSPLNGVTRNPYDLSRTSGGSSGGSAAAVATGAAPLSIGTDGGGSVRIPASFCGIFGFKPTHGRVPLYPAGPFSTLAHAGPMARDAADAALLLDVISGPDWRDWSQPAPAAPLTSTLTDGVNGVKGVRIAYSPSFGGQVAVRPAVASAVRRAVERLAELGAYIEEADPDITDPVETFHTLWFGGAARLVQPYGEDRRALLDPGLREIAAAGERYSALDYLKAVDARMELGRRLGRFHASYDLLVTPTLPITAFEAGRESPPGARGVPGSRSSGQRRWTTWTPFTYPFNLTRQPAATVPCGVDGDGLPIGVQLVAARHGDALVMRAAHALYEAGAARIPEPALR</sequence>
<protein>
    <submittedName>
        <fullName evidence="4">Amidase</fullName>
        <ecNumber evidence="4">3.5.1.4</ecNumber>
    </submittedName>
</protein>
<keyword evidence="4" id="KW-0378">Hydrolase</keyword>
<dbReference type="EMBL" id="CP031194">
    <property type="protein sequence ID" value="AXG78022.1"/>
    <property type="molecule type" value="Genomic_DNA"/>
</dbReference>
<dbReference type="InterPro" id="IPR020556">
    <property type="entry name" value="Amidase_CS"/>
</dbReference>
<comment type="similarity">
    <text evidence="1">Belongs to the amidase family.</text>
</comment>
<evidence type="ECO:0000313" key="4">
    <source>
        <dbReference type="EMBL" id="AXG78022.1"/>
    </source>
</evidence>
<dbReference type="InterPro" id="IPR036928">
    <property type="entry name" value="AS_sf"/>
</dbReference>
<dbReference type="Pfam" id="PF01425">
    <property type="entry name" value="Amidase"/>
    <property type="match status" value="1"/>
</dbReference>
<reference evidence="5" key="1">
    <citation type="submission" date="2018-07" db="EMBL/GenBank/DDBJ databases">
        <authorList>
            <person name="Zhao J."/>
        </authorList>
    </citation>
    <scope>NUCLEOTIDE SEQUENCE [LARGE SCALE GENOMIC DNA]</scope>
    <source>
        <strain evidence="5">GSSD-12</strain>
    </source>
</reference>
<gene>
    <name evidence="4" type="ORF">DVK44_10215</name>
</gene>
<dbReference type="OrthoDB" id="182039at2"/>
<organism evidence="4 5">
    <name type="scientific">Streptomyces paludis</name>
    <dbReference type="NCBI Taxonomy" id="2282738"/>
    <lineage>
        <taxon>Bacteria</taxon>
        <taxon>Bacillati</taxon>
        <taxon>Actinomycetota</taxon>
        <taxon>Actinomycetes</taxon>
        <taxon>Kitasatosporales</taxon>
        <taxon>Streptomycetaceae</taxon>
        <taxon>Streptomyces</taxon>
    </lineage>
</organism>
<dbReference type="PROSITE" id="PS00571">
    <property type="entry name" value="AMIDASES"/>
    <property type="match status" value="1"/>
</dbReference>
<feature type="domain" description="Amidase" evidence="3">
    <location>
        <begin position="31"/>
        <end position="463"/>
    </location>
</feature>
<dbReference type="InterPro" id="IPR000120">
    <property type="entry name" value="Amidase"/>
</dbReference>
<dbReference type="EC" id="3.5.1.4" evidence="4"/>
<name>A0A345HMU8_9ACTN</name>
<dbReference type="Proteomes" id="UP000253868">
    <property type="component" value="Chromosome"/>
</dbReference>
<evidence type="ECO:0000259" key="3">
    <source>
        <dbReference type="Pfam" id="PF01425"/>
    </source>
</evidence>
<evidence type="ECO:0000256" key="1">
    <source>
        <dbReference type="ARBA" id="ARBA00009199"/>
    </source>
</evidence>
<dbReference type="Gene3D" id="3.90.1300.10">
    <property type="entry name" value="Amidase signature (AS) domain"/>
    <property type="match status" value="1"/>
</dbReference>
<dbReference type="KEGG" id="spad:DVK44_10215"/>
<dbReference type="NCBIfam" id="NF004815">
    <property type="entry name" value="PRK06169.1"/>
    <property type="match status" value="1"/>
</dbReference>
<evidence type="ECO:0000256" key="2">
    <source>
        <dbReference type="SAM" id="MobiDB-lite"/>
    </source>
</evidence>
<dbReference type="GO" id="GO:0004040">
    <property type="term" value="F:amidase activity"/>
    <property type="evidence" value="ECO:0007669"/>
    <property type="project" value="UniProtKB-EC"/>
</dbReference>